<proteinExistence type="predicted"/>
<sequence length="157" mass="18245">MEKINTRDLEKLFEQLEEITTVKDIACHKVEEGKIYPIYKTQTKKLSNEEWKSKHSEFKVKVEGDYVLERVVGEGELFYINNVREYKNSSKEFLFFNIESILLIPIKDKSKEVKYTVVLASIGELKEFTAQEIEKCCSAINKFLDVHTSGRLSARGI</sequence>
<dbReference type="Gene3D" id="3.30.450.40">
    <property type="match status" value="1"/>
</dbReference>
<name>A0A0L0WF17_GOTPU</name>
<dbReference type="OrthoDB" id="2607391at2"/>
<dbReference type="InterPro" id="IPR029016">
    <property type="entry name" value="GAF-like_dom_sf"/>
</dbReference>
<dbReference type="AlphaFoldDB" id="A0A0L0WF17"/>
<organism evidence="1 2">
    <name type="scientific">Gottschalkia purinilytica</name>
    <name type="common">Clostridium purinilyticum</name>
    <dbReference type="NCBI Taxonomy" id="1503"/>
    <lineage>
        <taxon>Bacteria</taxon>
        <taxon>Bacillati</taxon>
        <taxon>Bacillota</taxon>
        <taxon>Tissierellia</taxon>
        <taxon>Tissierellales</taxon>
        <taxon>Gottschalkiaceae</taxon>
        <taxon>Gottschalkia</taxon>
    </lineage>
</organism>
<dbReference type="RefSeq" id="WP_050353807.1">
    <property type="nucleotide sequence ID" value="NZ_LGSS01000001.1"/>
</dbReference>
<protein>
    <recommendedName>
        <fullName evidence="3">GAF domain-containing protein</fullName>
    </recommendedName>
</protein>
<comment type="caution">
    <text evidence="1">The sequence shown here is derived from an EMBL/GenBank/DDBJ whole genome shotgun (WGS) entry which is preliminary data.</text>
</comment>
<evidence type="ECO:0000313" key="1">
    <source>
        <dbReference type="EMBL" id="KNF10078.1"/>
    </source>
</evidence>
<dbReference type="Proteomes" id="UP000037267">
    <property type="component" value="Unassembled WGS sequence"/>
</dbReference>
<dbReference type="EMBL" id="LGSS01000001">
    <property type="protein sequence ID" value="KNF10078.1"/>
    <property type="molecule type" value="Genomic_DNA"/>
</dbReference>
<dbReference type="STRING" id="1503.CLPU_1c02430"/>
<keyword evidence="2" id="KW-1185">Reference proteome</keyword>
<evidence type="ECO:0008006" key="3">
    <source>
        <dbReference type="Google" id="ProtNLM"/>
    </source>
</evidence>
<gene>
    <name evidence="1" type="ORF">CLPU_1c02430</name>
</gene>
<evidence type="ECO:0000313" key="2">
    <source>
        <dbReference type="Proteomes" id="UP000037267"/>
    </source>
</evidence>
<accession>A0A0L0WF17</accession>
<reference evidence="2" key="1">
    <citation type="submission" date="2015-07" db="EMBL/GenBank/DDBJ databases">
        <title>Draft genome sequence of the purine-degrading Gottschalkia purinilyticum DSM 1384 (formerly Clostridium purinilyticum).</title>
        <authorList>
            <person name="Poehlein A."/>
            <person name="Schiel-Bengelsdorf B."/>
            <person name="Bengelsdorf F.R."/>
            <person name="Daniel R."/>
            <person name="Duerre P."/>
        </authorList>
    </citation>
    <scope>NUCLEOTIDE SEQUENCE [LARGE SCALE GENOMIC DNA]</scope>
    <source>
        <strain evidence="2">DSM 1384</strain>
    </source>
</reference>